<feature type="domain" description="Cytochrome-c3 hydrogenase C-terminal" evidence="13">
    <location>
        <begin position="225"/>
        <end position="308"/>
    </location>
</feature>
<dbReference type="InterPro" id="IPR037148">
    <property type="entry name" value="NiFe-Hase_small_C_sf"/>
</dbReference>
<dbReference type="PANTHER" id="PTHR30013:SF7">
    <property type="entry name" value="HYDROGENASE-2 SMALL CHAIN"/>
    <property type="match status" value="1"/>
</dbReference>
<evidence type="ECO:0000256" key="1">
    <source>
        <dbReference type="ARBA" id="ARBA00001927"/>
    </source>
</evidence>
<evidence type="ECO:0000256" key="7">
    <source>
        <dbReference type="ARBA" id="ARBA00022729"/>
    </source>
</evidence>
<evidence type="ECO:0000256" key="4">
    <source>
        <dbReference type="ARBA" id="ARBA00006605"/>
    </source>
</evidence>
<keyword evidence="5" id="KW-0004">4Fe-4S</keyword>
<dbReference type="GO" id="GO:0044569">
    <property type="term" value="C:[Ni-Fe] hydrogenase complex"/>
    <property type="evidence" value="ECO:0007669"/>
    <property type="project" value="TreeGrafter"/>
</dbReference>
<comment type="cofactor">
    <cofactor evidence="2">
        <name>[4Fe-4S] cluster</name>
        <dbReference type="ChEBI" id="CHEBI:49883"/>
    </cofactor>
</comment>
<dbReference type="GO" id="GO:0008901">
    <property type="term" value="F:ferredoxin hydrogenase activity"/>
    <property type="evidence" value="ECO:0007669"/>
    <property type="project" value="InterPro"/>
</dbReference>
<dbReference type="GO" id="GO:0046872">
    <property type="term" value="F:metal ion binding"/>
    <property type="evidence" value="ECO:0007669"/>
    <property type="project" value="UniProtKB-KW"/>
</dbReference>
<proteinExistence type="inferred from homology"/>
<protein>
    <submittedName>
        <fullName evidence="14">Ni/Fe-hydrogenase 2 small subunit HybO</fullName>
        <ecNumber evidence="14">1.12.99.6</ecNumber>
    </submittedName>
</protein>
<evidence type="ECO:0000259" key="12">
    <source>
        <dbReference type="Pfam" id="PF01058"/>
    </source>
</evidence>
<dbReference type="GO" id="GO:0009055">
    <property type="term" value="F:electron transfer activity"/>
    <property type="evidence" value="ECO:0007669"/>
    <property type="project" value="TreeGrafter"/>
</dbReference>
<keyword evidence="9" id="KW-0408">Iron</keyword>
<dbReference type="PIRSF" id="PIRSF000310">
    <property type="entry name" value="NiFe_hyd_ssu"/>
    <property type="match status" value="1"/>
</dbReference>
<evidence type="ECO:0000256" key="5">
    <source>
        <dbReference type="ARBA" id="ARBA00022485"/>
    </source>
</evidence>
<keyword evidence="7" id="KW-0732">Signal</keyword>
<dbReference type="Pfam" id="PF01058">
    <property type="entry name" value="Oxidored_q6"/>
    <property type="match status" value="1"/>
</dbReference>
<evidence type="ECO:0000313" key="14">
    <source>
        <dbReference type="EMBL" id="VAW40115.1"/>
    </source>
</evidence>
<dbReference type="NCBIfam" id="TIGR00391">
    <property type="entry name" value="hydA"/>
    <property type="match status" value="1"/>
</dbReference>
<dbReference type="EMBL" id="UOEY01000095">
    <property type="protein sequence ID" value="VAW40115.1"/>
    <property type="molecule type" value="Genomic_DNA"/>
</dbReference>
<dbReference type="InterPro" id="IPR001821">
    <property type="entry name" value="NiFe_hydrogenase_ssu"/>
</dbReference>
<name>A0A3B0V944_9ZZZZ</name>
<dbReference type="InterPro" id="IPR019546">
    <property type="entry name" value="TAT_signal_bac_arc"/>
</dbReference>
<dbReference type="PANTHER" id="PTHR30013">
    <property type="entry name" value="NIFE / NIFESE HYDROGENASE SMALL SUBUNIT FAMILY MEMBER"/>
    <property type="match status" value="1"/>
</dbReference>
<dbReference type="GO" id="GO:0030313">
    <property type="term" value="C:cell envelope"/>
    <property type="evidence" value="ECO:0007669"/>
    <property type="project" value="UniProtKB-SubCell"/>
</dbReference>
<dbReference type="NCBIfam" id="TIGR01409">
    <property type="entry name" value="TAT_signal_seq"/>
    <property type="match status" value="1"/>
</dbReference>
<evidence type="ECO:0000259" key="13">
    <source>
        <dbReference type="Pfam" id="PF14720"/>
    </source>
</evidence>
<evidence type="ECO:0000256" key="11">
    <source>
        <dbReference type="ARBA" id="ARBA00023291"/>
    </source>
</evidence>
<dbReference type="Gene3D" id="3.40.50.700">
    <property type="entry name" value="NADH:ubiquinone oxidoreductase-like, 20kDa subunit"/>
    <property type="match status" value="1"/>
</dbReference>
<keyword evidence="8 14" id="KW-0560">Oxidoreductase</keyword>
<dbReference type="PROSITE" id="PS51318">
    <property type="entry name" value="TAT"/>
    <property type="match status" value="1"/>
</dbReference>
<dbReference type="Gene3D" id="4.10.480.10">
    <property type="entry name" value="Cytochrome-c3 hydrogenase, C-terminal domain"/>
    <property type="match status" value="1"/>
</dbReference>
<dbReference type="InterPro" id="IPR027394">
    <property type="entry name" value="Cytochrome-c3_hydrogenase_C"/>
</dbReference>
<accession>A0A3B0V944</accession>
<keyword evidence="6" id="KW-0479">Metal-binding</keyword>
<keyword evidence="10" id="KW-0411">Iron-sulfur</keyword>
<dbReference type="InterPro" id="IPR037024">
    <property type="entry name" value="NiFe_Hase_small_N_sf"/>
</dbReference>
<dbReference type="SUPFAM" id="SSF56770">
    <property type="entry name" value="HydA/Nqo6-like"/>
    <property type="match status" value="1"/>
</dbReference>
<keyword evidence="11" id="KW-0003">3Fe-4S</keyword>
<evidence type="ECO:0000256" key="10">
    <source>
        <dbReference type="ARBA" id="ARBA00023014"/>
    </source>
</evidence>
<dbReference type="GO" id="GO:0051538">
    <property type="term" value="F:3 iron, 4 sulfur cluster binding"/>
    <property type="evidence" value="ECO:0007669"/>
    <property type="project" value="UniProtKB-KW"/>
</dbReference>
<evidence type="ECO:0000256" key="8">
    <source>
        <dbReference type="ARBA" id="ARBA00023002"/>
    </source>
</evidence>
<dbReference type="InterPro" id="IPR006137">
    <property type="entry name" value="NADH_UbQ_OxRdtase-like_20kDa"/>
</dbReference>
<dbReference type="GO" id="GO:0033748">
    <property type="term" value="F:hydrogenase (acceptor) activity"/>
    <property type="evidence" value="ECO:0007669"/>
    <property type="project" value="UniProtKB-EC"/>
</dbReference>
<dbReference type="AlphaFoldDB" id="A0A3B0V944"/>
<comment type="cofactor">
    <cofactor evidence="1">
        <name>[3Fe-4S] cluster</name>
        <dbReference type="ChEBI" id="CHEBI:21137"/>
    </cofactor>
</comment>
<dbReference type="InterPro" id="IPR006311">
    <property type="entry name" value="TAT_signal"/>
</dbReference>
<evidence type="ECO:0000256" key="3">
    <source>
        <dbReference type="ARBA" id="ARBA00004196"/>
    </source>
</evidence>
<dbReference type="GO" id="GO:0009061">
    <property type="term" value="P:anaerobic respiration"/>
    <property type="evidence" value="ECO:0007669"/>
    <property type="project" value="TreeGrafter"/>
</dbReference>
<dbReference type="GO" id="GO:0051539">
    <property type="term" value="F:4 iron, 4 sulfur cluster binding"/>
    <property type="evidence" value="ECO:0007669"/>
    <property type="project" value="UniProtKB-KW"/>
</dbReference>
<organism evidence="14">
    <name type="scientific">hydrothermal vent metagenome</name>
    <dbReference type="NCBI Taxonomy" id="652676"/>
    <lineage>
        <taxon>unclassified sequences</taxon>
        <taxon>metagenomes</taxon>
        <taxon>ecological metagenomes</taxon>
    </lineage>
</organism>
<comment type="subcellular location">
    <subcellularLocation>
        <location evidence="3">Cell envelope</location>
    </subcellularLocation>
</comment>
<dbReference type="PRINTS" id="PR00614">
    <property type="entry name" value="NIHGNASESMLL"/>
</dbReference>
<evidence type="ECO:0000256" key="6">
    <source>
        <dbReference type="ARBA" id="ARBA00022723"/>
    </source>
</evidence>
<feature type="domain" description="NADH:ubiquinone oxidoreductase-like 20kDa subunit" evidence="12">
    <location>
        <begin position="60"/>
        <end position="205"/>
    </location>
</feature>
<dbReference type="GO" id="GO:0009375">
    <property type="term" value="C:ferredoxin hydrogenase complex"/>
    <property type="evidence" value="ECO:0007669"/>
    <property type="project" value="InterPro"/>
</dbReference>
<evidence type="ECO:0000256" key="9">
    <source>
        <dbReference type="ARBA" id="ARBA00023004"/>
    </source>
</evidence>
<sequence>MSRHDFGNEGNMRVDRRTFIKGCTMAAAALGLSETMVPKLVAAATSAQRPPVVWLHFQECTGCTESLLRASHPDIGRLILDIISLDYHETVMAAAGHQAEQVLQETISKYDGKFICVVEGGIPTKDGGIYCKIGGRTAVDILAEVAPKAAAVIAIGTCASFGGIQAAKPNPTGAVGVRDLVKGTPIINVPGCPPNPISFLGTVLHYLTFKRLPRTDQLGRPLFAYGREIHDQCERRAHFDEGRFVEQFGDEAHRQGFCLYKVGCKGPGTFSNCPAVRFNGVGAWPVGVGHGCIGCTEPKFWDTMTPFYERLPGVTIPGNGEGIVTGATSVGMKILGVTAAAVGIHAAVGIGKRVVKCKKCNNTSDEQK</sequence>
<dbReference type="GO" id="GO:0016020">
    <property type="term" value="C:membrane"/>
    <property type="evidence" value="ECO:0007669"/>
    <property type="project" value="TreeGrafter"/>
</dbReference>
<dbReference type="EC" id="1.12.99.6" evidence="14"/>
<evidence type="ECO:0000256" key="2">
    <source>
        <dbReference type="ARBA" id="ARBA00001966"/>
    </source>
</evidence>
<gene>
    <name evidence="14" type="ORF">MNBD_DELTA04-645</name>
</gene>
<comment type="similarity">
    <text evidence="4">Belongs to the [NiFe]/[NiFeSe] hydrogenase small subunit family.</text>
</comment>
<dbReference type="Pfam" id="PF14720">
    <property type="entry name" value="NiFe_hyd_SSU_C"/>
    <property type="match status" value="1"/>
</dbReference>
<reference evidence="14" key="1">
    <citation type="submission" date="2018-06" db="EMBL/GenBank/DDBJ databases">
        <authorList>
            <person name="Zhirakovskaya E."/>
        </authorList>
    </citation>
    <scope>NUCLEOTIDE SEQUENCE</scope>
</reference>